<protein>
    <submittedName>
        <fullName evidence="1">Uncharacterized protein</fullName>
    </submittedName>
</protein>
<dbReference type="Proteomes" id="UP001157006">
    <property type="component" value="Chromosome 3"/>
</dbReference>
<dbReference type="EMBL" id="OX451738">
    <property type="protein sequence ID" value="CAI8604565.1"/>
    <property type="molecule type" value="Genomic_DNA"/>
</dbReference>
<dbReference type="AlphaFoldDB" id="A0AAV1A1S7"/>
<evidence type="ECO:0000313" key="1">
    <source>
        <dbReference type="EMBL" id="CAI8604565.1"/>
    </source>
</evidence>
<name>A0AAV1A1S7_VICFA</name>
<sequence>MEFNPIDQDVNKFKVSDDVGDRQFDSNHGQRSYGYNYAVEDVLGNNSAVPGDGREANASSEEVVEYGQKNAANSNKPEISSDFVPDPQPIQQTSSFRFQFTISAQASIESQLHRSISSQNIILDSNLNLLQAPSPTQHNRGSIDSFAFSQASASLIPSSFYNSDTLQYNSSSSNFQQPFIPFSFEHSSLLFLFAFRTFQNFQRTENRERREHHQRHHPFNSLSLHASASFQSTPSQHIMQRRFPLFLLGLFFSQPNLSVTGQRVWA</sequence>
<gene>
    <name evidence="1" type="ORF">VFH_III139000</name>
</gene>
<evidence type="ECO:0000313" key="2">
    <source>
        <dbReference type="Proteomes" id="UP001157006"/>
    </source>
</evidence>
<reference evidence="1 2" key="1">
    <citation type="submission" date="2023-01" db="EMBL/GenBank/DDBJ databases">
        <authorList>
            <person name="Kreplak J."/>
        </authorList>
    </citation>
    <scope>NUCLEOTIDE SEQUENCE [LARGE SCALE GENOMIC DNA]</scope>
</reference>
<accession>A0AAV1A1S7</accession>
<proteinExistence type="predicted"/>
<keyword evidence="2" id="KW-1185">Reference proteome</keyword>
<organism evidence="1 2">
    <name type="scientific">Vicia faba</name>
    <name type="common">Broad bean</name>
    <name type="synonym">Faba vulgaris</name>
    <dbReference type="NCBI Taxonomy" id="3906"/>
    <lineage>
        <taxon>Eukaryota</taxon>
        <taxon>Viridiplantae</taxon>
        <taxon>Streptophyta</taxon>
        <taxon>Embryophyta</taxon>
        <taxon>Tracheophyta</taxon>
        <taxon>Spermatophyta</taxon>
        <taxon>Magnoliopsida</taxon>
        <taxon>eudicotyledons</taxon>
        <taxon>Gunneridae</taxon>
        <taxon>Pentapetalae</taxon>
        <taxon>rosids</taxon>
        <taxon>fabids</taxon>
        <taxon>Fabales</taxon>
        <taxon>Fabaceae</taxon>
        <taxon>Papilionoideae</taxon>
        <taxon>50 kb inversion clade</taxon>
        <taxon>NPAAA clade</taxon>
        <taxon>Hologalegina</taxon>
        <taxon>IRL clade</taxon>
        <taxon>Fabeae</taxon>
        <taxon>Vicia</taxon>
    </lineage>
</organism>